<dbReference type="EMBL" id="FUXK01000005">
    <property type="protein sequence ID" value="SJZ60362.1"/>
    <property type="molecule type" value="Genomic_DNA"/>
</dbReference>
<dbReference type="AlphaFoldDB" id="A0A1T4M0C4"/>
<keyword evidence="1" id="KW-1133">Transmembrane helix</keyword>
<reference evidence="2 3" key="1">
    <citation type="submission" date="2017-02" db="EMBL/GenBank/DDBJ databases">
        <authorList>
            <person name="Peterson S.W."/>
        </authorList>
    </citation>
    <scope>NUCLEOTIDE SEQUENCE [LARGE SCALE GENOMIC DNA]</scope>
    <source>
        <strain evidence="2 3">ATCC 43324</strain>
    </source>
</reference>
<name>A0A1T4M0C4_9BACT</name>
<proteinExistence type="predicted"/>
<keyword evidence="1" id="KW-0812">Transmembrane</keyword>
<dbReference type="STRING" id="28136.SAMN02745202_00578"/>
<keyword evidence="1" id="KW-0472">Membrane</keyword>
<feature type="transmembrane region" description="Helical" evidence="1">
    <location>
        <begin position="20"/>
        <end position="45"/>
    </location>
</feature>
<dbReference type="Proteomes" id="UP000190065">
    <property type="component" value="Unassembled WGS sequence"/>
</dbReference>
<evidence type="ECO:0000313" key="3">
    <source>
        <dbReference type="Proteomes" id="UP000190065"/>
    </source>
</evidence>
<evidence type="ECO:0000256" key="1">
    <source>
        <dbReference type="SAM" id="Phobius"/>
    </source>
</evidence>
<protein>
    <submittedName>
        <fullName evidence="2">Uncharacterized protein</fullName>
    </submittedName>
</protein>
<gene>
    <name evidence="2" type="ORF">SAMN02745202_00578</name>
</gene>
<accession>A0A1T4M0C4</accession>
<dbReference type="RefSeq" id="WP_234984344.1">
    <property type="nucleotide sequence ID" value="NZ_FUXK01000005.1"/>
</dbReference>
<organism evidence="2 3">
    <name type="scientific">Segatella oulorum</name>
    <dbReference type="NCBI Taxonomy" id="28136"/>
    <lineage>
        <taxon>Bacteria</taxon>
        <taxon>Pseudomonadati</taxon>
        <taxon>Bacteroidota</taxon>
        <taxon>Bacteroidia</taxon>
        <taxon>Bacteroidales</taxon>
        <taxon>Prevotellaceae</taxon>
        <taxon>Segatella</taxon>
    </lineage>
</organism>
<sequence>MAWQIYFPKPQFRSIIPCEVLLYIEVTFSFLIATFVMSDFVYFYVYSTKIGENSDISKCFENFVSQALGVLTRIYAAELREKRKDN</sequence>
<evidence type="ECO:0000313" key="2">
    <source>
        <dbReference type="EMBL" id="SJZ60362.1"/>
    </source>
</evidence>